<dbReference type="Pfam" id="PF00198">
    <property type="entry name" value="2-oxoacid_dh"/>
    <property type="match status" value="1"/>
</dbReference>
<sequence>MASPALVVQPLTPAPSASKESQDSLNEAQSNAFIRGYQRIFQTLGFNKGYNFILWFIFGGGLLGFVLARFMYLHVPTMLAEIAPGEAYWFRRGIYKAGMLVHLGSILPSGFLAVFQFVPAIRYKAILVHRISGYVSIFLLFIGMASAFVITRRSFGGEMASQTWTMAIGPLVLVMATLGWVNIKRLQIDQHRKWMLRTWFYASSIITARLIMIISANILSTIGQYYVVWSCDEILYTIDNNSTRLMEMFPACSSGSLESVHVAVSAVWTEAINIGSTLRLTFGPSLWIASLVHAIGVEIYIHLTPGETARLRKVSYQKQLERGMKHPGSMGTVGDKLGDNYGVVIINVVRRSVKPQSPIGSFDPLCEVQSDKASVEITSPFDGVVKELLVQEGHIAKVGEGLCVIEVEEDADSASSGDEPVSAPSSTPDTTLQTKTTSATEGSYTPPSPTRRHHPLDPARPAEALSAATVRRDEKHKGFEKGGNQALATPSVRHYARSQGIADLDALMPGSGRGGRIERADIDGYLKRSQKSETSAATPAKKDLGQDVVIEMGRTRWGMWKSMTKSLEIPLFGYSATLDLTALNDMLPVLNAHIPREYRPPPPAAEHPPSISPDSIFSGAPEAKQVLMASSDPAIHFKRMTMLPLLLKTLSLAMMEWPVMRTHINPTTEPSAKPNLTVRPSADISIGLSTPTGLYTPTLVGLNTHSPYVIAGSLARLAYLGRQTPSGLTPADMPKRGGTLTVSNVGAIGAGKWAVPRLVQGGGVAIVAIGRAEWVVKPSGEKRLEVGVSWSADHRIVEGAELAAFVESWRSWVENPARVVGVGRYTLIKNDYRNTTLTGPDDNVMYKISTIFKFPNEITTITRGDDLGVVAVIHWNASENNTITMNGITRKVNDVFPKPSKWSTSRLVTTEDGEVFKWKYTLKLYCMSENTGLNVATYYHVLFANLRSAKSTIDIAPSAVQHSDILIASWVVMEHDAQEPGNE</sequence>
<dbReference type="CDD" id="cd06849">
    <property type="entry name" value="lipoyl_domain"/>
    <property type="match status" value="1"/>
</dbReference>
<dbReference type="InterPro" id="IPR036625">
    <property type="entry name" value="E3-bd_dom_sf"/>
</dbReference>
<evidence type="ECO:0000256" key="4">
    <source>
        <dbReference type="ARBA" id="ARBA00022823"/>
    </source>
</evidence>
<dbReference type="Pfam" id="PF20236">
    <property type="entry name" value="DUF6593"/>
    <property type="match status" value="1"/>
</dbReference>
<feature type="transmembrane region" description="Helical" evidence="8">
    <location>
        <begin position="163"/>
        <end position="183"/>
    </location>
</feature>
<dbReference type="PROSITE" id="PS51826">
    <property type="entry name" value="PSBD"/>
    <property type="match status" value="1"/>
</dbReference>
<dbReference type="InterPro" id="IPR001078">
    <property type="entry name" value="2-oxoacid_DH_actylTfrase"/>
</dbReference>
<evidence type="ECO:0000313" key="11">
    <source>
        <dbReference type="EMBL" id="CAE6368014.1"/>
    </source>
</evidence>
<proteinExistence type="inferred from homology"/>
<feature type="region of interest" description="Disordered" evidence="7">
    <location>
        <begin position="1"/>
        <end position="22"/>
    </location>
</feature>
<dbReference type="PROSITE" id="PS50968">
    <property type="entry name" value="BIOTINYL_LIPOYL"/>
    <property type="match status" value="1"/>
</dbReference>
<keyword evidence="3 6" id="KW-0808">Transferase</keyword>
<dbReference type="Gene3D" id="3.30.559.10">
    <property type="entry name" value="Chloramphenicol acetyltransferase-like domain"/>
    <property type="match status" value="1"/>
</dbReference>
<dbReference type="InterPro" id="IPR050743">
    <property type="entry name" value="2-oxoacid_DH_E2_comp"/>
</dbReference>
<dbReference type="GO" id="GO:0016407">
    <property type="term" value="F:acetyltransferase activity"/>
    <property type="evidence" value="ECO:0007669"/>
    <property type="project" value="TreeGrafter"/>
</dbReference>
<evidence type="ECO:0000259" key="9">
    <source>
        <dbReference type="PROSITE" id="PS50968"/>
    </source>
</evidence>
<comment type="similarity">
    <text evidence="2 6">Belongs to the 2-oxoacid dehydrogenase family.</text>
</comment>
<dbReference type="EC" id="2.3.1.-" evidence="6"/>
<evidence type="ECO:0000256" key="5">
    <source>
        <dbReference type="ARBA" id="ARBA00023315"/>
    </source>
</evidence>
<dbReference type="InterPro" id="IPR000089">
    <property type="entry name" value="Biotin_lipoyl"/>
</dbReference>
<dbReference type="EMBL" id="CAJMWR010000320">
    <property type="protein sequence ID" value="CAE6368014.1"/>
    <property type="molecule type" value="Genomic_DNA"/>
</dbReference>
<dbReference type="AlphaFoldDB" id="A0A8H3A369"/>
<dbReference type="SUPFAM" id="SSF47005">
    <property type="entry name" value="Peripheral subunit-binding domain of 2-oxo acid dehydrogenase complex"/>
    <property type="match status" value="1"/>
</dbReference>
<organism evidence="11 12">
    <name type="scientific">Rhizoctonia solani</name>
    <dbReference type="NCBI Taxonomy" id="456999"/>
    <lineage>
        <taxon>Eukaryota</taxon>
        <taxon>Fungi</taxon>
        <taxon>Dikarya</taxon>
        <taxon>Basidiomycota</taxon>
        <taxon>Agaricomycotina</taxon>
        <taxon>Agaricomycetes</taxon>
        <taxon>Cantharellales</taxon>
        <taxon>Ceratobasidiaceae</taxon>
        <taxon>Rhizoctonia</taxon>
    </lineage>
</organism>
<evidence type="ECO:0000256" key="2">
    <source>
        <dbReference type="ARBA" id="ARBA00007317"/>
    </source>
</evidence>
<feature type="transmembrane region" description="Helical" evidence="8">
    <location>
        <begin position="131"/>
        <end position="151"/>
    </location>
</feature>
<dbReference type="Gene3D" id="2.40.50.100">
    <property type="match status" value="1"/>
</dbReference>
<dbReference type="SUPFAM" id="SSF51230">
    <property type="entry name" value="Single hybrid motif"/>
    <property type="match status" value="1"/>
</dbReference>
<comment type="caution">
    <text evidence="11">The sequence shown here is derived from an EMBL/GenBank/DDBJ whole genome shotgun (WGS) entry which is preliminary data.</text>
</comment>
<dbReference type="Gene3D" id="4.10.320.10">
    <property type="entry name" value="E3-binding domain"/>
    <property type="match status" value="1"/>
</dbReference>
<dbReference type="InterPro" id="IPR011053">
    <property type="entry name" value="Single_hybrid_motif"/>
</dbReference>
<evidence type="ECO:0000313" key="12">
    <source>
        <dbReference type="Proteomes" id="UP000663840"/>
    </source>
</evidence>
<dbReference type="GO" id="GO:0031405">
    <property type="term" value="F:lipoic acid binding"/>
    <property type="evidence" value="ECO:0007669"/>
    <property type="project" value="TreeGrafter"/>
</dbReference>
<reference evidence="11" key="1">
    <citation type="submission" date="2021-01" db="EMBL/GenBank/DDBJ databases">
        <authorList>
            <person name="Kaushik A."/>
        </authorList>
    </citation>
    <scope>NUCLEOTIDE SEQUENCE</scope>
    <source>
        <strain evidence="11">AG1-1A</strain>
    </source>
</reference>
<dbReference type="InterPro" id="IPR004167">
    <property type="entry name" value="PSBD"/>
</dbReference>
<keyword evidence="4 6" id="KW-0450">Lipoyl</keyword>
<feature type="transmembrane region" description="Helical" evidence="8">
    <location>
        <begin position="93"/>
        <end position="119"/>
    </location>
</feature>
<evidence type="ECO:0000256" key="7">
    <source>
        <dbReference type="SAM" id="MobiDB-lite"/>
    </source>
</evidence>
<protein>
    <recommendedName>
        <fullName evidence="6">Dihydrolipoamide acetyltransferase component of pyruvate dehydrogenase complex</fullName>
        <ecNumber evidence="6">2.3.1.-</ecNumber>
    </recommendedName>
</protein>
<keyword evidence="8" id="KW-1133">Transmembrane helix</keyword>
<comment type="cofactor">
    <cofactor evidence="1 6">
        <name>(R)-lipoate</name>
        <dbReference type="ChEBI" id="CHEBI:83088"/>
    </cofactor>
</comment>
<dbReference type="Pfam" id="PF02817">
    <property type="entry name" value="E3_binding"/>
    <property type="match status" value="1"/>
</dbReference>
<evidence type="ECO:0000256" key="3">
    <source>
        <dbReference type="ARBA" id="ARBA00022679"/>
    </source>
</evidence>
<feature type="transmembrane region" description="Helical" evidence="8">
    <location>
        <begin position="204"/>
        <end position="227"/>
    </location>
</feature>
<feature type="compositionally biased region" description="Polar residues" evidence="7">
    <location>
        <begin position="423"/>
        <end position="445"/>
    </location>
</feature>
<keyword evidence="5 6" id="KW-0012">Acyltransferase</keyword>
<dbReference type="InterPro" id="IPR046528">
    <property type="entry name" value="DUF6593"/>
</dbReference>
<dbReference type="InterPro" id="IPR023213">
    <property type="entry name" value="CAT-like_dom_sf"/>
</dbReference>
<feature type="region of interest" description="Disordered" evidence="7">
    <location>
        <begin position="410"/>
        <end position="458"/>
    </location>
</feature>
<keyword evidence="8" id="KW-0472">Membrane</keyword>
<feature type="transmembrane region" description="Helical" evidence="8">
    <location>
        <begin position="52"/>
        <end position="73"/>
    </location>
</feature>
<feature type="domain" description="Lipoyl-binding" evidence="9">
    <location>
        <begin position="330"/>
        <end position="406"/>
    </location>
</feature>
<evidence type="ECO:0000259" key="10">
    <source>
        <dbReference type="PROSITE" id="PS51826"/>
    </source>
</evidence>
<dbReference type="Pfam" id="PF00364">
    <property type="entry name" value="Biotin_lipoyl"/>
    <property type="match status" value="1"/>
</dbReference>
<dbReference type="GO" id="GO:0045333">
    <property type="term" value="P:cellular respiration"/>
    <property type="evidence" value="ECO:0007669"/>
    <property type="project" value="UniProtKB-ARBA"/>
</dbReference>
<dbReference type="PANTHER" id="PTHR43178:SF5">
    <property type="entry name" value="LIPOAMIDE ACYLTRANSFERASE COMPONENT OF BRANCHED-CHAIN ALPHA-KETO ACID DEHYDROGENASE COMPLEX, MITOCHONDRIAL"/>
    <property type="match status" value="1"/>
</dbReference>
<dbReference type="PANTHER" id="PTHR43178">
    <property type="entry name" value="DIHYDROLIPOAMIDE ACETYLTRANSFERASE COMPONENT OF PYRUVATE DEHYDROGENASE COMPLEX"/>
    <property type="match status" value="1"/>
</dbReference>
<evidence type="ECO:0000256" key="8">
    <source>
        <dbReference type="SAM" id="Phobius"/>
    </source>
</evidence>
<dbReference type="Pfam" id="PF10067">
    <property type="entry name" value="DUF2306"/>
    <property type="match status" value="1"/>
</dbReference>
<keyword evidence="8" id="KW-0812">Transmembrane</keyword>
<feature type="domain" description="Peripheral subunit-binding (PSBD)" evidence="10">
    <location>
        <begin position="487"/>
        <end position="526"/>
    </location>
</feature>
<dbReference type="Proteomes" id="UP000663840">
    <property type="component" value="Unassembled WGS sequence"/>
</dbReference>
<gene>
    <name evidence="11" type="ORF">RDB_LOCUS17297</name>
</gene>
<name>A0A8H3A369_9AGAM</name>
<dbReference type="SUPFAM" id="SSF52777">
    <property type="entry name" value="CoA-dependent acyltransferases"/>
    <property type="match status" value="1"/>
</dbReference>
<evidence type="ECO:0000256" key="1">
    <source>
        <dbReference type="ARBA" id="ARBA00001938"/>
    </source>
</evidence>
<dbReference type="InterPro" id="IPR018750">
    <property type="entry name" value="DUF2306_membrane"/>
</dbReference>
<accession>A0A8H3A369</accession>
<evidence type="ECO:0000256" key="6">
    <source>
        <dbReference type="RuleBase" id="RU003423"/>
    </source>
</evidence>
<dbReference type="GO" id="GO:0005739">
    <property type="term" value="C:mitochondrion"/>
    <property type="evidence" value="ECO:0007669"/>
    <property type="project" value="TreeGrafter"/>
</dbReference>